<evidence type="ECO:0000313" key="1">
    <source>
        <dbReference type="EMBL" id="CRY95723.1"/>
    </source>
</evidence>
<sequence length="391" mass="42749">MKQLYFFLTVVLSMLMSLQARADEVLAGLGSELSAPAQLTEGTTVVFYCAGRGGYVKSVENHKVGLRTLETGTPASAAYLWTVCNVEPQADGVKFQLRANDGGLMTNFDGSRRVNTSPGNTAGTFTLTAGTSGGYWSIRDANGMYFNGDAVSGGGENFCGWNEAGGSSDYKIYLPEVKDVRLINTTFFCLDRVTMTPIRTADGDDLILSGRFLTGETVTFPTDDALRYYDLVQYEDGEGELHPASEPCVLPDDAEDEQDFILYYQPWPTVVIECVVGEGEDARVFYSKTVRVAKGDILPLPTKAEIGRGYNLLSTEYDNYVVRGDEVITLVYETVDTFPVKATTIVDGKLAPETQYYYINMDGHYLLMPLPTKSAMTSAPSPWPRRAGTSA</sequence>
<reference evidence="1" key="2">
    <citation type="submission" date="2015-07" db="EMBL/GenBank/DDBJ databases">
        <title>Plasmids, circular viruses and viroids from rat gut.</title>
        <authorList>
            <person name="Jorgensen T.J."/>
            <person name="Hansen M.A."/>
            <person name="Xu Z."/>
            <person name="Tabak M.A."/>
            <person name="Sorensen S.J."/>
            <person name="Hansen L.H."/>
        </authorList>
    </citation>
    <scope>NUCLEOTIDE SEQUENCE</scope>
    <source>
        <strain evidence="1">RGRH0749</strain>
    </source>
</reference>
<organism evidence="1">
    <name type="scientific">uncultured prokaryote</name>
    <dbReference type="NCBI Taxonomy" id="198431"/>
    <lineage>
        <taxon>unclassified sequences</taxon>
        <taxon>environmental samples</taxon>
    </lineage>
</organism>
<dbReference type="AlphaFoldDB" id="A0A0H5Q1I1"/>
<reference evidence="1" key="1">
    <citation type="submission" date="2015-06" db="EMBL/GenBank/DDBJ databases">
        <authorList>
            <person name="Joergensen T."/>
        </authorList>
    </citation>
    <scope>NUCLEOTIDE SEQUENCE</scope>
    <source>
        <strain evidence="1">RGRH0749</strain>
    </source>
</reference>
<accession>A0A0H5Q1I1</accession>
<name>A0A0H5Q1I1_9ZZZZ</name>
<protein>
    <submittedName>
        <fullName evidence="1">Uncharacterized protein</fullName>
    </submittedName>
</protein>
<dbReference type="EMBL" id="LN853360">
    <property type="protein sequence ID" value="CRY95723.1"/>
    <property type="molecule type" value="Genomic_DNA"/>
</dbReference>
<proteinExistence type="predicted"/>